<evidence type="ECO:0000259" key="7">
    <source>
        <dbReference type="PROSITE" id="PS50850"/>
    </source>
</evidence>
<keyword evidence="4 6" id="KW-1133">Transmembrane helix</keyword>
<feature type="transmembrane region" description="Helical" evidence="6">
    <location>
        <begin position="176"/>
        <end position="196"/>
    </location>
</feature>
<dbReference type="InterPro" id="IPR011701">
    <property type="entry name" value="MFS"/>
</dbReference>
<evidence type="ECO:0000256" key="4">
    <source>
        <dbReference type="ARBA" id="ARBA00022989"/>
    </source>
</evidence>
<keyword evidence="3 6" id="KW-0812">Transmembrane</keyword>
<accession>A0A6J6DPZ3</accession>
<gene>
    <name evidence="8" type="ORF">UFOPK1722_00035</name>
</gene>
<dbReference type="CDD" id="cd06173">
    <property type="entry name" value="MFS_MefA_like"/>
    <property type="match status" value="1"/>
</dbReference>
<dbReference type="GO" id="GO:0005886">
    <property type="term" value="C:plasma membrane"/>
    <property type="evidence" value="ECO:0007669"/>
    <property type="project" value="UniProtKB-SubCell"/>
</dbReference>
<sequence>MESRVLEELRELLRIPRYRLLLAARFVSNIGNGMAPIALAFGVLSLDGADAGSLSLVTTAQMIPLVAFLLIGGVAADRFGRSQLVGSTDIIGSFVVAVSAIAFLTGNASIPLLCVNGFIFGVLNALWYPAFSGLMPMIVPGPLLQGANSILGLGANVGFTLGASIAGFIVSAAGPGWGLLGDAGSFLIAGVLVLSLRLPKSFGENTDEDRSSMITQLRVGWKEFSSRRWIVLIVGAFAFYHLAFEAFIAVLAPVHMKEDFDGARAMGTMMFGFGLGSILGTGLAFRFKPRRPLLIAVGVMPMGAAWMLATGLSAPLWVLFLTAAGTGVAIDVMYANWMTTLQTNVPEEALSRVGSYDAFGSLAFAPIGLLVAGPLAHALGASASIIIVGTIALIAVLAPLMSGEVRHLQRTH</sequence>
<organism evidence="8">
    <name type="scientific">freshwater metagenome</name>
    <dbReference type="NCBI Taxonomy" id="449393"/>
    <lineage>
        <taxon>unclassified sequences</taxon>
        <taxon>metagenomes</taxon>
        <taxon>ecological metagenomes</taxon>
    </lineage>
</organism>
<dbReference type="Pfam" id="PF07690">
    <property type="entry name" value="MFS_1"/>
    <property type="match status" value="1"/>
</dbReference>
<dbReference type="InterPro" id="IPR036259">
    <property type="entry name" value="MFS_trans_sf"/>
</dbReference>
<dbReference type="PANTHER" id="PTHR23513">
    <property type="entry name" value="INTEGRAL MEMBRANE EFFLUX PROTEIN-RELATED"/>
    <property type="match status" value="1"/>
</dbReference>
<feature type="domain" description="Major facilitator superfamily (MFS) profile" evidence="7">
    <location>
        <begin position="1"/>
        <end position="407"/>
    </location>
</feature>
<evidence type="ECO:0000256" key="3">
    <source>
        <dbReference type="ARBA" id="ARBA00022692"/>
    </source>
</evidence>
<dbReference type="AlphaFoldDB" id="A0A6J6DPZ3"/>
<dbReference type="GO" id="GO:0022857">
    <property type="term" value="F:transmembrane transporter activity"/>
    <property type="evidence" value="ECO:0007669"/>
    <property type="project" value="InterPro"/>
</dbReference>
<dbReference type="PROSITE" id="PS50850">
    <property type="entry name" value="MFS"/>
    <property type="match status" value="1"/>
</dbReference>
<evidence type="ECO:0000256" key="6">
    <source>
        <dbReference type="SAM" id="Phobius"/>
    </source>
</evidence>
<feature type="transmembrane region" description="Helical" evidence="6">
    <location>
        <begin position="84"/>
        <end position="104"/>
    </location>
</feature>
<evidence type="ECO:0000256" key="5">
    <source>
        <dbReference type="ARBA" id="ARBA00023136"/>
    </source>
</evidence>
<feature type="transmembrane region" description="Helical" evidence="6">
    <location>
        <begin position="315"/>
        <end position="335"/>
    </location>
</feature>
<dbReference type="EMBL" id="CAEZTS010000002">
    <property type="protein sequence ID" value="CAB4564999.1"/>
    <property type="molecule type" value="Genomic_DNA"/>
</dbReference>
<dbReference type="SUPFAM" id="SSF103473">
    <property type="entry name" value="MFS general substrate transporter"/>
    <property type="match status" value="1"/>
</dbReference>
<feature type="transmembrane region" description="Helical" evidence="6">
    <location>
        <begin position="266"/>
        <end position="285"/>
    </location>
</feature>
<feature type="transmembrane region" description="Helical" evidence="6">
    <location>
        <begin position="229"/>
        <end position="254"/>
    </location>
</feature>
<name>A0A6J6DPZ3_9ZZZZ</name>
<keyword evidence="2" id="KW-1003">Cell membrane</keyword>
<comment type="subcellular location">
    <subcellularLocation>
        <location evidence="1">Cell membrane</location>
        <topology evidence="1">Multi-pass membrane protein</topology>
    </subcellularLocation>
</comment>
<dbReference type="InterPro" id="IPR020846">
    <property type="entry name" value="MFS_dom"/>
</dbReference>
<keyword evidence="5 6" id="KW-0472">Membrane</keyword>
<protein>
    <submittedName>
        <fullName evidence="8">Unannotated protein</fullName>
    </submittedName>
</protein>
<dbReference type="Gene3D" id="1.20.1250.20">
    <property type="entry name" value="MFS general substrate transporter like domains"/>
    <property type="match status" value="1"/>
</dbReference>
<feature type="transmembrane region" description="Helical" evidence="6">
    <location>
        <begin position="356"/>
        <end position="375"/>
    </location>
</feature>
<feature type="transmembrane region" description="Helical" evidence="6">
    <location>
        <begin position="381"/>
        <end position="400"/>
    </location>
</feature>
<proteinExistence type="predicted"/>
<evidence type="ECO:0000313" key="8">
    <source>
        <dbReference type="EMBL" id="CAB4564999.1"/>
    </source>
</evidence>
<reference evidence="8" key="1">
    <citation type="submission" date="2020-05" db="EMBL/GenBank/DDBJ databases">
        <authorList>
            <person name="Chiriac C."/>
            <person name="Salcher M."/>
            <person name="Ghai R."/>
            <person name="Kavagutti S V."/>
        </authorList>
    </citation>
    <scope>NUCLEOTIDE SEQUENCE</scope>
</reference>
<feature type="transmembrane region" description="Helical" evidence="6">
    <location>
        <begin position="20"/>
        <end position="46"/>
    </location>
</feature>
<feature type="transmembrane region" description="Helical" evidence="6">
    <location>
        <begin position="150"/>
        <end position="170"/>
    </location>
</feature>
<evidence type="ECO:0000256" key="2">
    <source>
        <dbReference type="ARBA" id="ARBA00022475"/>
    </source>
</evidence>
<dbReference type="PANTHER" id="PTHR23513:SF11">
    <property type="entry name" value="STAPHYLOFERRIN A TRANSPORTER"/>
    <property type="match status" value="1"/>
</dbReference>
<evidence type="ECO:0000256" key="1">
    <source>
        <dbReference type="ARBA" id="ARBA00004651"/>
    </source>
</evidence>
<feature type="transmembrane region" description="Helical" evidence="6">
    <location>
        <begin position="292"/>
        <end position="309"/>
    </location>
</feature>
<feature type="transmembrane region" description="Helical" evidence="6">
    <location>
        <begin position="52"/>
        <end position="72"/>
    </location>
</feature>